<evidence type="ECO:0000256" key="1">
    <source>
        <dbReference type="ARBA" id="ARBA00023015"/>
    </source>
</evidence>
<keyword evidence="3" id="KW-0675">Receptor</keyword>
<name>A0AAV5VQR5_9BILA</name>
<dbReference type="PANTHER" id="PTHR46011">
    <property type="entry name" value="NUCLEAR HORMONE RECEPTOR FAMILY MEMBER NHR-86-RELATED"/>
    <property type="match status" value="1"/>
</dbReference>
<dbReference type="Proteomes" id="UP001432322">
    <property type="component" value="Unassembled WGS sequence"/>
</dbReference>
<sequence length="226" mass="26318">EEIYNARVDCGYEIFNLLVSEAFVFFKNAFPAFKDVPERERDLIFKDYLGKFSTVDGYYRTRQTWGEVKHYMMCSVVTCYDRDRFNRLDSIAKEKQGDAKFMLSSARMFSGDQSALVLPVFNRSNITDKEFYALVALVMSELDSGCTVSEQALTILDRYRSDTLEALQTYYQDELELANFSTRLGNLMSLSHAIQECKSLHKVFFRFHSTFFDSYTINEALKNLFL</sequence>
<keyword evidence="1" id="KW-0805">Transcription regulation</keyword>
<comment type="caution">
    <text evidence="5">The sequence shown here is derived from an EMBL/GenBank/DDBJ whole genome shotgun (WGS) entry which is preliminary data.</text>
</comment>
<evidence type="ECO:0000256" key="2">
    <source>
        <dbReference type="ARBA" id="ARBA00023163"/>
    </source>
</evidence>
<dbReference type="AlphaFoldDB" id="A0AAV5VQR5"/>
<proteinExistence type="predicted"/>
<feature type="non-terminal residue" evidence="5">
    <location>
        <position position="1"/>
    </location>
</feature>
<evidence type="ECO:0000259" key="4">
    <source>
        <dbReference type="PROSITE" id="PS51843"/>
    </source>
</evidence>
<evidence type="ECO:0000256" key="3">
    <source>
        <dbReference type="ARBA" id="ARBA00023170"/>
    </source>
</evidence>
<dbReference type="Pfam" id="PF00104">
    <property type="entry name" value="Hormone_recep"/>
    <property type="match status" value="1"/>
</dbReference>
<gene>
    <name evidence="5" type="ORF">PFISCL1PPCAC_13201</name>
</gene>
<keyword evidence="6" id="KW-1185">Reference proteome</keyword>
<dbReference type="GO" id="GO:0003700">
    <property type="term" value="F:DNA-binding transcription factor activity"/>
    <property type="evidence" value="ECO:0007669"/>
    <property type="project" value="TreeGrafter"/>
</dbReference>
<keyword evidence="2" id="KW-0804">Transcription</keyword>
<dbReference type="PANTHER" id="PTHR46011:SF6">
    <property type="entry name" value="HIGH ZINC ACTIVATED NUCLEAR RECEPTOR PROTEIN"/>
    <property type="match status" value="1"/>
</dbReference>
<dbReference type="PROSITE" id="PS51843">
    <property type="entry name" value="NR_LBD"/>
    <property type="match status" value="1"/>
</dbReference>
<protein>
    <recommendedName>
        <fullName evidence="4">NR LBD domain-containing protein</fullName>
    </recommendedName>
</protein>
<reference evidence="5" key="1">
    <citation type="submission" date="2023-10" db="EMBL/GenBank/DDBJ databases">
        <title>Genome assembly of Pristionchus species.</title>
        <authorList>
            <person name="Yoshida K."/>
            <person name="Sommer R.J."/>
        </authorList>
    </citation>
    <scope>NUCLEOTIDE SEQUENCE</scope>
    <source>
        <strain evidence="5">RS5133</strain>
    </source>
</reference>
<dbReference type="InterPro" id="IPR035500">
    <property type="entry name" value="NHR-like_dom_sf"/>
</dbReference>
<dbReference type="GO" id="GO:0005634">
    <property type="term" value="C:nucleus"/>
    <property type="evidence" value="ECO:0007669"/>
    <property type="project" value="TreeGrafter"/>
</dbReference>
<dbReference type="InterPro" id="IPR000536">
    <property type="entry name" value="Nucl_hrmn_rcpt_lig-bd"/>
</dbReference>
<evidence type="ECO:0000313" key="6">
    <source>
        <dbReference type="Proteomes" id="UP001432322"/>
    </source>
</evidence>
<feature type="domain" description="NR LBD" evidence="4">
    <location>
        <begin position="1"/>
        <end position="226"/>
    </location>
</feature>
<dbReference type="Gene3D" id="1.10.565.10">
    <property type="entry name" value="Retinoid X Receptor"/>
    <property type="match status" value="1"/>
</dbReference>
<accession>A0AAV5VQR5</accession>
<dbReference type="SUPFAM" id="SSF48508">
    <property type="entry name" value="Nuclear receptor ligand-binding domain"/>
    <property type="match status" value="1"/>
</dbReference>
<dbReference type="SMART" id="SM00430">
    <property type="entry name" value="HOLI"/>
    <property type="match status" value="1"/>
</dbReference>
<organism evidence="5 6">
    <name type="scientific">Pristionchus fissidentatus</name>
    <dbReference type="NCBI Taxonomy" id="1538716"/>
    <lineage>
        <taxon>Eukaryota</taxon>
        <taxon>Metazoa</taxon>
        <taxon>Ecdysozoa</taxon>
        <taxon>Nematoda</taxon>
        <taxon>Chromadorea</taxon>
        <taxon>Rhabditida</taxon>
        <taxon>Rhabditina</taxon>
        <taxon>Diplogasteromorpha</taxon>
        <taxon>Diplogasteroidea</taxon>
        <taxon>Neodiplogasteridae</taxon>
        <taxon>Pristionchus</taxon>
    </lineage>
</organism>
<evidence type="ECO:0000313" key="5">
    <source>
        <dbReference type="EMBL" id="GMT21904.1"/>
    </source>
</evidence>
<dbReference type="EMBL" id="BTSY01000004">
    <property type="protein sequence ID" value="GMT21904.1"/>
    <property type="molecule type" value="Genomic_DNA"/>
</dbReference>